<evidence type="ECO:0000256" key="7">
    <source>
        <dbReference type="ARBA" id="ARBA00022989"/>
    </source>
</evidence>
<evidence type="ECO:0000256" key="3">
    <source>
        <dbReference type="ARBA" id="ARBA00022676"/>
    </source>
</evidence>
<gene>
    <name evidence="13" type="ORF">FSP39_007568</name>
</gene>
<feature type="chain" id="PRO_5041717193" description="Hexosyltransferase" evidence="12">
    <location>
        <begin position="20"/>
        <end position="338"/>
    </location>
</feature>
<evidence type="ECO:0000256" key="1">
    <source>
        <dbReference type="ARBA" id="ARBA00004323"/>
    </source>
</evidence>
<dbReference type="InterPro" id="IPR002659">
    <property type="entry name" value="Glyco_trans_31"/>
</dbReference>
<keyword evidence="3 11" id="KW-0328">Glycosyltransferase</keyword>
<comment type="caution">
    <text evidence="13">The sequence shown here is derived from an EMBL/GenBank/DDBJ whole genome shotgun (WGS) entry which is preliminary data.</text>
</comment>
<dbReference type="EMBL" id="VSWD01000004">
    <property type="protein sequence ID" value="KAK3104677.1"/>
    <property type="molecule type" value="Genomic_DNA"/>
</dbReference>
<keyword evidence="4" id="KW-0808">Transferase</keyword>
<keyword evidence="14" id="KW-1185">Reference proteome</keyword>
<comment type="subcellular location">
    <subcellularLocation>
        <location evidence="1 11">Golgi apparatus membrane</location>
        <topology evidence="1 11">Single-pass type II membrane protein</topology>
    </subcellularLocation>
</comment>
<evidence type="ECO:0000256" key="4">
    <source>
        <dbReference type="ARBA" id="ARBA00022679"/>
    </source>
</evidence>
<name>A0AA89C1B7_PINIB</name>
<protein>
    <recommendedName>
        <fullName evidence="11">Hexosyltransferase</fullName>
        <ecNumber evidence="11">2.4.1.-</ecNumber>
    </recommendedName>
</protein>
<dbReference type="GO" id="GO:0008194">
    <property type="term" value="F:UDP-glycosyltransferase activity"/>
    <property type="evidence" value="ECO:0007669"/>
    <property type="project" value="TreeGrafter"/>
</dbReference>
<dbReference type="Pfam" id="PF01762">
    <property type="entry name" value="Galactosyl_T"/>
    <property type="match status" value="1"/>
</dbReference>
<evidence type="ECO:0000256" key="9">
    <source>
        <dbReference type="ARBA" id="ARBA00023136"/>
    </source>
</evidence>
<keyword evidence="6" id="KW-0735">Signal-anchor</keyword>
<evidence type="ECO:0000256" key="8">
    <source>
        <dbReference type="ARBA" id="ARBA00023034"/>
    </source>
</evidence>
<evidence type="ECO:0000256" key="10">
    <source>
        <dbReference type="ARBA" id="ARBA00023180"/>
    </source>
</evidence>
<keyword evidence="7" id="KW-1133">Transmembrane helix</keyword>
<evidence type="ECO:0000256" key="2">
    <source>
        <dbReference type="ARBA" id="ARBA00008661"/>
    </source>
</evidence>
<sequence length="338" mass="39049">MKCLFVIVPLVLLFYISDLQNSLVTLYHIVNNTEVLSTTERGTTFNVRNIFPLIKTTSKDFIQKGREYYRHPKINCVNNNINILSIVKSSAKNERLRLAIRNTWGKHSSNVSNRLVFSLGRTNDTAVQQRIEKEAEMYKDILQSNFIDNYLNLTIKTERGIHWVSQYCAGARFVLFVDDDVIVNFKVLEKFLFSLPSAETQNLFTGYVSAHSRPYRDGSKFGISVKEYPLTFYPPYVSGPVVLTTGKVMQMFDKEIPKMKRFVFEDVFLGMVAEKLHIKLSQKYNGLFDHMGWNVKNLPCFLTSHQAYTKITGEIYEQMYNMHANGVCKQAKPFLPKL</sequence>
<keyword evidence="12" id="KW-0732">Signal</keyword>
<evidence type="ECO:0000256" key="12">
    <source>
        <dbReference type="SAM" id="SignalP"/>
    </source>
</evidence>
<dbReference type="EC" id="2.4.1.-" evidence="11"/>
<accession>A0AA89C1B7</accession>
<dbReference type="Proteomes" id="UP001186944">
    <property type="component" value="Unassembled WGS sequence"/>
</dbReference>
<organism evidence="13 14">
    <name type="scientific">Pinctada imbricata</name>
    <name type="common">Atlantic pearl-oyster</name>
    <name type="synonym">Pinctada martensii</name>
    <dbReference type="NCBI Taxonomy" id="66713"/>
    <lineage>
        <taxon>Eukaryota</taxon>
        <taxon>Metazoa</taxon>
        <taxon>Spiralia</taxon>
        <taxon>Lophotrochozoa</taxon>
        <taxon>Mollusca</taxon>
        <taxon>Bivalvia</taxon>
        <taxon>Autobranchia</taxon>
        <taxon>Pteriomorphia</taxon>
        <taxon>Pterioida</taxon>
        <taxon>Pterioidea</taxon>
        <taxon>Pteriidae</taxon>
        <taxon>Pinctada</taxon>
    </lineage>
</organism>
<keyword evidence="9" id="KW-0472">Membrane</keyword>
<dbReference type="AlphaFoldDB" id="A0AA89C1B7"/>
<comment type="similarity">
    <text evidence="2 11">Belongs to the glycosyltransferase 31 family.</text>
</comment>
<keyword evidence="10" id="KW-0325">Glycoprotein</keyword>
<proteinExistence type="inferred from homology"/>
<dbReference type="FunFam" id="3.90.550.50:FF:000001">
    <property type="entry name" value="Hexosyltransferase"/>
    <property type="match status" value="1"/>
</dbReference>
<dbReference type="Gene3D" id="3.90.550.50">
    <property type="match status" value="1"/>
</dbReference>
<keyword evidence="8 11" id="KW-0333">Golgi apparatus</keyword>
<evidence type="ECO:0000313" key="13">
    <source>
        <dbReference type="EMBL" id="KAK3104677.1"/>
    </source>
</evidence>
<dbReference type="GO" id="GO:0016758">
    <property type="term" value="F:hexosyltransferase activity"/>
    <property type="evidence" value="ECO:0007669"/>
    <property type="project" value="InterPro"/>
</dbReference>
<evidence type="ECO:0000256" key="6">
    <source>
        <dbReference type="ARBA" id="ARBA00022968"/>
    </source>
</evidence>
<feature type="signal peptide" evidence="12">
    <location>
        <begin position="1"/>
        <end position="19"/>
    </location>
</feature>
<keyword evidence="5" id="KW-0812">Transmembrane</keyword>
<evidence type="ECO:0000256" key="5">
    <source>
        <dbReference type="ARBA" id="ARBA00022692"/>
    </source>
</evidence>
<reference evidence="13" key="1">
    <citation type="submission" date="2019-08" db="EMBL/GenBank/DDBJ databases">
        <title>The improved chromosome-level genome for the pearl oyster Pinctada fucata martensii using PacBio sequencing and Hi-C.</title>
        <authorList>
            <person name="Zheng Z."/>
        </authorList>
    </citation>
    <scope>NUCLEOTIDE SEQUENCE</scope>
    <source>
        <strain evidence="13">ZZ-2019</strain>
        <tissue evidence="13">Adductor muscle</tissue>
    </source>
</reference>
<evidence type="ECO:0000256" key="11">
    <source>
        <dbReference type="RuleBase" id="RU363063"/>
    </source>
</evidence>
<dbReference type="GO" id="GO:0006493">
    <property type="term" value="P:protein O-linked glycosylation"/>
    <property type="evidence" value="ECO:0007669"/>
    <property type="project" value="TreeGrafter"/>
</dbReference>
<dbReference type="GO" id="GO:0000139">
    <property type="term" value="C:Golgi membrane"/>
    <property type="evidence" value="ECO:0007669"/>
    <property type="project" value="UniProtKB-SubCell"/>
</dbReference>
<dbReference type="PANTHER" id="PTHR11214:SF349">
    <property type="entry name" value="BETA-1,3-GALACTOSYLTRANSFERASE BRN"/>
    <property type="match status" value="1"/>
</dbReference>
<evidence type="ECO:0000313" key="14">
    <source>
        <dbReference type="Proteomes" id="UP001186944"/>
    </source>
</evidence>
<dbReference type="PANTHER" id="PTHR11214">
    <property type="entry name" value="BETA-1,3-N-ACETYLGLUCOSAMINYLTRANSFERASE"/>
    <property type="match status" value="1"/>
</dbReference>